<protein>
    <recommendedName>
        <fullName evidence="1">ADP ribosyltransferase domain-containing protein</fullName>
    </recommendedName>
</protein>
<evidence type="ECO:0000313" key="6">
    <source>
        <dbReference type="Proteomes" id="UP000663829"/>
    </source>
</evidence>
<dbReference type="EMBL" id="CAJOBA010039820">
    <property type="protein sequence ID" value="CAF4083972.1"/>
    <property type="molecule type" value="Genomic_DNA"/>
</dbReference>
<dbReference type="AlphaFoldDB" id="A0A813RIA2"/>
<name>A0A813RIA2_9BILA</name>
<dbReference type="GO" id="GO:0005576">
    <property type="term" value="C:extracellular region"/>
    <property type="evidence" value="ECO:0007669"/>
    <property type="project" value="InterPro"/>
</dbReference>
<organism evidence="2 6">
    <name type="scientific">Didymodactylos carnosus</name>
    <dbReference type="NCBI Taxonomy" id="1234261"/>
    <lineage>
        <taxon>Eukaryota</taxon>
        <taxon>Metazoa</taxon>
        <taxon>Spiralia</taxon>
        <taxon>Gnathifera</taxon>
        <taxon>Rotifera</taxon>
        <taxon>Eurotatoria</taxon>
        <taxon>Bdelloidea</taxon>
        <taxon>Philodinida</taxon>
        <taxon>Philodinidae</taxon>
        <taxon>Didymodactylos</taxon>
    </lineage>
</organism>
<dbReference type="Pfam" id="PF13374">
    <property type="entry name" value="TPR_10"/>
    <property type="match status" value="1"/>
</dbReference>
<dbReference type="PROSITE" id="PS51996">
    <property type="entry name" value="TR_MART"/>
    <property type="match status" value="1"/>
</dbReference>
<dbReference type="SUPFAM" id="SSF56399">
    <property type="entry name" value="ADP-ribosylation"/>
    <property type="match status" value="1"/>
</dbReference>
<accession>A0A813RIA2</accession>
<dbReference type="Pfam" id="PF03496">
    <property type="entry name" value="ADPrib_exo_Tox"/>
    <property type="match status" value="1"/>
</dbReference>
<gene>
    <name evidence="2" type="ORF">GPM918_LOCUS2566</name>
    <name evidence="3" type="ORF">OVA965_LOCUS27549</name>
    <name evidence="4" type="ORF">SRO942_LOCUS2566</name>
    <name evidence="5" type="ORF">TMI583_LOCUS28293</name>
</gene>
<dbReference type="Proteomes" id="UP000681722">
    <property type="component" value="Unassembled WGS sequence"/>
</dbReference>
<keyword evidence="6" id="KW-1185">Reference proteome</keyword>
<sequence>MLVSTNGFLSTSRSRDVAEVFSGKPTENQRSVLFEIECNVDELKDAIVFADIARFSEYPDEKEVLFNSGATFEIVCISEDELGCWLVHLKTTRAGENISQEYIESNRREMNGGSGASAFVDLLADMGDYTKALHFCERLLNSHSGEDEAWIFNGIGSIYSSRRDFDKAFKNLMHAYELMIHAEPQRVEDLTVVLNNLGNLFTWRGEYDKAIVHVLEALMNRRRLFGDELFSIDADIM</sequence>
<dbReference type="SUPFAM" id="SSF48452">
    <property type="entry name" value="TPR-like"/>
    <property type="match status" value="1"/>
</dbReference>
<dbReference type="InterPro" id="IPR011990">
    <property type="entry name" value="TPR-like_helical_dom_sf"/>
</dbReference>
<dbReference type="Gene3D" id="1.25.40.10">
    <property type="entry name" value="Tetratricopeptide repeat domain"/>
    <property type="match status" value="1"/>
</dbReference>
<dbReference type="SMART" id="SM00028">
    <property type="entry name" value="TPR"/>
    <property type="match status" value="2"/>
</dbReference>
<dbReference type="Proteomes" id="UP000677228">
    <property type="component" value="Unassembled WGS sequence"/>
</dbReference>
<evidence type="ECO:0000313" key="5">
    <source>
        <dbReference type="EMBL" id="CAF4083972.1"/>
    </source>
</evidence>
<reference evidence="2" key="1">
    <citation type="submission" date="2021-02" db="EMBL/GenBank/DDBJ databases">
        <authorList>
            <person name="Nowell W R."/>
        </authorList>
    </citation>
    <scope>NUCLEOTIDE SEQUENCE</scope>
</reference>
<evidence type="ECO:0000313" key="3">
    <source>
        <dbReference type="EMBL" id="CAF1279069.1"/>
    </source>
</evidence>
<feature type="domain" description="ADP ribosyltransferase" evidence="1">
    <location>
        <begin position="5"/>
        <end position="79"/>
    </location>
</feature>
<dbReference type="EMBL" id="CAJNOQ010000287">
    <property type="protein sequence ID" value="CAF0782816.1"/>
    <property type="molecule type" value="Genomic_DNA"/>
</dbReference>
<evidence type="ECO:0000313" key="2">
    <source>
        <dbReference type="EMBL" id="CAF0782816.1"/>
    </source>
</evidence>
<evidence type="ECO:0000259" key="1">
    <source>
        <dbReference type="Pfam" id="PF03496"/>
    </source>
</evidence>
<dbReference type="InterPro" id="IPR019734">
    <property type="entry name" value="TPR_rpt"/>
</dbReference>
<comment type="caution">
    <text evidence="2">The sequence shown here is derived from an EMBL/GenBank/DDBJ whole genome shotgun (WGS) entry which is preliminary data.</text>
</comment>
<dbReference type="OrthoDB" id="423533at2759"/>
<dbReference type="Proteomes" id="UP000682733">
    <property type="component" value="Unassembled WGS sequence"/>
</dbReference>
<dbReference type="Proteomes" id="UP000663829">
    <property type="component" value="Unassembled WGS sequence"/>
</dbReference>
<dbReference type="Gene3D" id="3.90.176.10">
    <property type="entry name" value="Toxin ADP-ribosyltransferase, Chain A, domain 1"/>
    <property type="match status" value="1"/>
</dbReference>
<dbReference type="EMBL" id="CAJNOK010018259">
    <property type="protein sequence ID" value="CAF1279069.1"/>
    <property type="molecule type" value="Genomic_DNA"/>
</dbReference>
<dbReference type="EMBL" id="CAJOBC010000287">
    <property type="protein sequence ID" value="CAF3566300.1"/>
    <property type="molecule type" value="Genomic_DNA"/>
</dbReference>
<proteinExistence type="predicted"/>
<evidence type="ECO:0000313" key="4">
    <source>
        <dbReference type="EMBL" id="CAF3566300.1"/>
    </source>
</evidence>
<dbReference type="InterPro" id="IPR003540">
    <property type="entry name" value="ADP-ribosyltransferase"/>
</dbReference>